<dbReference type="SUPFAM" id="SSF53098">
    <property type="entry name" value="Ribonuclease H-like"/>
    <property type="match status" value="1"/>
</dbReference>
<dbReference type="PANTHER" id="PTHR35004">
    <property type="entry name" value="TRANSPOSASE RV3428C-RELATED"/>
    <property type="match status" value="1"/>
</dbReference>
<name>A0A1G2MH82_9BACT</name>
<dbReference type="Gene3D" id="3.30.420.10">
    <property type="entry name" value="Ribonuclease H-like superfamily/Ribonuclease H"/>
    <property type="match status" value="1"/>
</dbReference>
<organism evidence="2 3">
    <name type="scientific">Candidatus Taylorbacteria bacterium RIFCSPHIGHO2_02_FULL_43_32b</name>
    <dbReference type="NCBI Taxonomy" id="1802306"/>
    <lineage>
        <taxon>Bacteria</taxon>
        <taxon>Candidatus Tayloriibacteriota</taxon>
    </lineage>
</organism>
<dbReference type="PANTHER" id="PTHR35004:SF7">
    <property type="entry name" value="INTEGRASE PROTEIN"/>
    <property type="match status" value="1"/>
</dbReference>
<dbReference type="AlphaFoldDB" id="A0A1G2MH82"/>
<dbReference type="NCBIfam" id="NF033594">
    <property type="entry name" value="transpos_ISNCY_2"/>
    <property type="match status" value="1"/>
</dbReference>
<dbReference type="EMBL" id="MHRK01000054">
    <property type="protein sequence ID" value="OHA22352.1"/>
    <property type="molecule type" value="Genomic_DNA"/>
</dbReference>
<dbReference type="InterPro" id="IPR012337">
    <property type="entry name" value="RNaseH-like_sf"/>
</dbReference>
<evidence type="ECO:0000259" key="1">
    <source>
        <dbReference type="PROSITE" id="PS50994"/>
    </source>
</evidence>
<dbReference type="STRING" id="1802306.A3C72_04715"/>
<proteinExistence type="predicted"/>
<sequence>MAEIKLTPREQERYDIILSCIGRDITNKEASARLGLKVRQIQRLKRAVEKEEAKGVVHKSKGWPSGNATDGAIVKKVAAFFKQKKHKDFGPTFAREKLANLGIRIGTETLRSLMIKKDLWKPRLRRGPQIVRGWRERKESLGELVQFDGSYQDWFENNGEECLLAAIDDATGKIVRAVFEDNEGVCSVFRFWAAYVEAYGRPVAVYLDKFSTYKVNCKNAVDNAEFMTQFERAMQELDIRVICANSPEAKGRIERLFGTLQDRLVKEMRLAGVRGRDDANKFIHEKYIPDHNARFGVPAKNKADAHRPLPDELRMKLSSIFSVQSKRKVNNDYTIQFKTRWFQLEATQGTAVYKRDEVIVEEHLDNTVLVRLKDTYLVYRELLARPKPVRIPITALTRRKPDWKPPADHPWRKSF</sequence>
<gene>
    <name evidence="2" type="ORF">A3C72_04715</name>
</gene>
<dbReference type="InterPro" id="IPR001584">
    <property type="entry name" value="Integrase_cat-core"/>
</dbReference>
<feature type="domain" description="Integrase catalytic" evidence="1">
    <location>
        <begin position="135"/>
        <end position="318"/>
    </location>
</feature>
<dbReference type="Proteomes" id="UP000177130">
    <property type="component" value="Unassembled WGS sequence"/>
</dbReference>
<evidence type="ECO:0000313" key="3">
    <source>
        <dbReference type="Proteomes" id="UP000177130"/>
    </source>
</evidence>
<protein>
    <recommendedName>
        <fullName evidence="1">Integrase catalytic domain-containing protein</fullName>
    </recommendedName>
</protein>
<dbReference type="InterPro" id="IPR036397">
    <property type="entry name" value="RNaseH_sf"/>
</dbReference>
<comment type="caution">
    <text evidence="2">The sequence shown here is derived from an EMBL/GenBank/DDBJ whole genome shotgun (WGS) entry which is preliminary data.</text>
</comment>
<reference evidence="2 3" key="1">
    <citation type="journal article" date="2016" name="Nat. Commun.">
        <title>Thousands of microbial genomes shed light on interconnected biogeochemical processes in an aquifer system.</title>
        <authorList>
            <person name="Anantharaman K."/>
            <person name="Brown C.T."/>
            <person name="Hug L.A."/>
            <person name="Sharon I."/>
            <person name="Castelle C.J."/>
            <person name="Probst A.J."/>
            <person name="Thomas B.C."/>
            <person name="Singh A."/>
            <person name="Wilkins M.J."/>
            <person name="Karaoz U."/>
            <person name="Brodie E.L."/>
            <person name="Williams K.H."/>
            <person name="Hubbard S.S."/>
            <person name="Banfield J.F."/>
        </authorList>
    </citation>
    <scope>NUCLEOTIDE SEQUENCE [LARGE SCALE GENOMIC DNA]</scope>
</reference>
<accession>A0A1G2MH82</accession>
<dbReference type="GO" id="GO:0015074">
    <property type="term" value="P:DNA integration"/>
    <property type="evidence" value="ECO:0007669"/>
    <property type="project" value="InterPro"/>
</dbReference>
<dbReference type="GO" id="GO:0003676">
    <property type="term" value="F:nucleic acid binding"/>
    <property type="evidence" value="ECO:0007669"/>
    <property type="project" value="InterPro"/>
</dbReference>
<dbReference type="PROSITE" id="PS50994">
    <property type="entry name" value="INTEGRASE"/>
    <property type="match status" value="1"/>
</dbReference>
<evidence type="ECO:0000313" key="2">
    <source>
        <dbReference type="EMBL" id="OHA22352.1"/>
    </source>
</evidence>
<dbReference type="InterPro" id="IPR047797">
    <property type="entry name" value="ISNCY_transpos"/>
</dbReference>